<dbReference type="WBParaSite" id="JU765_v2.g11826.t1">
    <property type="protein sequence ID" value="JU765_v2.g11826.t1"/>
    <property type="gene ID" value="JU765_v2.g11826"/>
</dbReference>
<reference evidence="2" key="1">
    <citation type="submission" date="2022-11" db="UniProtKB">
        <authorList>
            <consortium name="WormBaseParasite"/>
        </authorList>
    </citation>
    <scope>IDENTIFICATION</scope>
</reference>
<dbReference type="Proteomes" id="UP000887576">
    <property type="component" value="Unplaced"/>
</dbReference>
<organism evidence="1 2">
    <name type="scientific">Panagrolaimus sp. JU765</name>
    <dbReference type="NCBI Taxonomy" id="591449"/>
    <lineage>
        <taxon>Eukaryota</taxon>
        <taxon>Metazoa</taxon>
        <taxon>Ecdysozoa</taxon>
        <taxon>Nematoda</taxon>
        <taxon>Chromadorea</taxon>
        <taxon>Rhabditida</taxon>
        <taxon>Tylenchina</taxon>
        <taxon>Panagrolaimomorpha</taxon>
        <taxon>Panagrolaimoidea</taxon>
        <taxon>Panagrolaimidae</taxon>
        <taxon>Panagrolaimus</taxon>
    </lineage>
</organism>
<proteinExistence type="predicted"/>
<sequence length="127" mass="14716">MQKPEQSLGRFLDPAGRFPKNRKFSTSKVEDERDKDSGQDSEGESASKHVFPKKEKQQGISPPTKRKLKKKTRIYEKTGNKKLDADIEFYRKANEGLKSLIAELDQELERQRCLKCHKLKPEISEKP</sequence>
<name>A0AC34Q156_9BILA</name>
<accession>A0AC34Q156</accession>
<protein>
    <submittedName>
        <fullName evidence="2">Uncharacterized protein</fullName>
    </submittedName>
</protein>
<evidence type="ECO:0000313" key="1">
    <source>
        <dbReference type="Proteomes" id="UP000887576"/>
    </source>
</evidence>
<evidence type="ECO:0000313" key="2">
    <source>
        <dbReference type="WBParaSite" id="JU765_v2.g11826.t1"/>
    </source>
</evidence>